<dbReference type="Proteomes" id="UP000829364">
    <property type="component" value="Chromosome 2"/>
</dbReference>
<proteinExistence type="predicted"/>
<dbReference type="AlphaFoldDB" id="A0A9Q8V858"/>
<sequence length="123" mass="13550">MTRHHVGSVLWRHDAGEPGGRASAFCATGRLGRIPLHAKPKGRGARAGQTCVDLFANKNYAACDTAQGNVSVGKLQNVVTFMRSSPQRSEVFEKVAHETKRKIPPSRLNPLRNLKYLTNNDTR</sequence>
<gene>
    <name evidence="1" type="ORF">JDV02_003141</name>
</gene>
<keyword evidence="2" id="KW-1185">Reference proteome</keyword>
<organism evidence="1 2">
    <name type="scientific">Purpureocillium takamizusanense</name>
    <dbReference type="NCBI Taxonomy" id="2060973"/>
    <lineage>
        <taxon>Eukaryota</taxon>
        <taxon>Fungi</taxon>
        <taxon>Dikarya</taxon>
        <taxon>Ascomycota</taxon>
        <taxon>Pezizomycotina</taxon>
        <taxon>Sordariomycetes</taxon>
        <taxon>Hypocreomycetidae</taxon>
        <taxon>Hypocreales</taxon>
        <taxon>Ophiocordycipitaceae</taxon>
        <taxon>Purpureocillium</taxon>
    </lineage>
</organism>
<dbReference type="KEGG" id="ptkz:JDV02_003141"/>
<dbReference type="EMBL" id="CP086355">
    <property type="protein sequence ID" value="UNI16730.1"/>
    <property type="molecule type" value="Genomic_DNA"/>
</dbReference>
<dbReference type="GeneID" id="72065101"/>
<evidence type="ECO:0000313" key="2">
    <source>
        <dbReference type="Proteomes" id="UP000829364"/>
    </source>
</evidence>
<name>A0A9Q8V858_9HYPO</name>
<reference evidence="1" key="1">
    <citation type="submission" date="2021-11" db="EMBL/GenBank/DDBJ databases">
        <title>Purpureocillium_takamizusanense_genome.</title>
        <authorList>
            <person name="Nguyen N.-H."/>
        </authorList>
    </citation>
    <scope>NUCLEOTIDE SEQUENCE</scope>
    <source>
        <strain evidence="1">PT3</strain>
    </source>
</reference>
<dbReference type="RefSeq" id="XP_047840211.1">
    <property type="nucleotide sequence ID" value="XM_047984237.1"/>
</dbReference>
<dbReference type="OrthoDB" id="4979667at2759"/>
<protein>
    <submittedName>
        <fullName evidence="1">Uncharacterized protein</fullName>
    </submittedName>
</protein>
<accession>A0A9Q8V858</accession>
<evidence type="ECO:0000313" key="1">
    <source>
        <dbReference type="EMBL" id="UNI16730.1"/>
    </source>
</evidence>